<dbReference type="PROSITE" id="PS01124">
    <property type="entry name" value="HTH_ARAC_FAMILY_2"/>
    <property type="match status" value="1"/>
</dbReference>
<dbReference type="Proteomes" id="UP000285517">
    <property type="component" value="Chromosome"/>
</dbReference>
<evidence type="ECO:0000259" key="4">
    <source>
        <dbReference type="PROSITE" id="PS01124"/>
    </source>
</evidence>
<dbReference type="KEGG" id="aev:EI546_03885"/>
<evidence type="ECO:0000313" key="6">
    <source>
        <dbReference type="Proteomes" id="UP000285517"/>
    </source>
</evidence>
<dbReference type="PANTHER" id="PTHR46796:SF13">
    <property type="entry name" value="HTH-TYPE TRANSCRIPTIONAL ACTIVATOR RHAS"/>
    <property type="match status" value="1"/>
</dbReference>
<evidence type="ECO:0000256" key="1">
    <source>
        <dbReference type="ARBA" id="ARBA00023015"/>
    </source>
</evidence>
<protein>
    <submittedName>
        <fullName evidence="5">AraC family transcriptional regulator</fullName>
    </submittedName>
</protein>
<evidence type="ECO:0000256" key="3">
    <source>
        <dbReference type="ARBA" id="ARBA00023163"/>
    </source>
</evidence>
<organism evidence="5 6">
    <name type="scientific">Aequorivita ciconiae</name>
    <dbReference type="NCBI Taxonomy" id="2494375"/>
    <lineage>
        <taxon>Bacteria</taxon>
        <taxon>Pseudomonadati</taxon>
        <taxon>Bacteroidota</taxon>
        <taxon>Flavobacteriia</taxon>
        <taxon>Flavobacteriales</taxon>
        <taxon>Flavobacteriaceae</taxon>
        <taxon>Aequorivita</taxon>
    </lineage>
</organism>
<dbReference type="PANTHER" id="PTHR46796">
    <property type="entry name" value="HTH-TYPE TRANSCRIPTIONAL ACTIVATOR RHAS-RELATED"/>
    <property type="match status" value="1"/>
</dbReference>
<evidence type="ECO:0000256" key="2">
    <source>
        <dbReference type="ARBA" id="ARBA00023125"/>
    </source>
</evidence>
<dbReference type="Pfam" id="PF20240">
    <property type="entry name" value="DUF6597"/>
    <property type="match status" value="1"/>
</dbReference>
<feature type="domain" description="HTH araC/xylS-type" evidence="4">
    <location>
        <begin position="164"/>
        <end position="266"/>
    </location>
</feature>
<dbReference type="InterPro" id="IPR050204">
    <property type="entry name" value="AraC_XylS_family_regulators"/>
</dbReference>
<keyword evidence="6" id="KW-1185">Reference proteome</keyword>
<dbReference type="InterPro" id="IPR018060">
    <property type="entry name" value="HTH_AraC"/>
</dbReference>
<reference evidence="5 6" key="1">
    <citation type="submission" date="2019-01" db="EMBL/GenBank/DDBJ databases">
        <title>Complete genome sequencing of Aequorivita sp. H23M31.</title>
        <authorList>
            <person name="Bae J.-W."/>
        </authorList>
    </citation>
    <scope>NUCLEOTIDE SEQUENCE [LARGE SCALE GENOMIC DNA]</scope>
    <source>
        <strain evidence="5 6">H23M31</strain>
    </source>
</reference>
<dbReference type="OrthoDB" id="511992at2"/>
<name>A0A410G0Z2_9FLAO</name>
<dbReference type="RefSeq" id="WP_128249314.1">
    <property type="nucleotide sequence ID" value="NZ_CP034951.1"/>
</dbReference>
<accession>A0A410G0Z2</accession>
<gene>
    <name evidence="5" type="ORF">EI546_03885</name>
</gene>
<evidence type="ECO:0000313" key="5">
    <source>
        <dbReference type="EMBL" id="QAA80921.1"/>
    </source>
</evidence>
<dbReference type="GO" id="GO:0043565">
    <property type="term" value="F:sequence-specific DNA binding"/>
    <property type="evidence" value="ECO:0007669"/>
    <property type="project" value="InterPro"/>
</dbReference>
<dbReference type="EMBL" id="CP034951">
    <property type="protein sequence ID" value="QAA80921.1"/>
    <property type="molecule type" value="Genomic_DNA"/>
</dbReference>
<proteinExistence type="predicted"/>
<dbReference type="InterPro" id="IPR046532">
    <property type="entry name" value="DUF6597"/>
</dbReference>
<dbReference type="Pfam" id="PF12833">
    <property type="entry name" value="HTH_18"/>
    <property type="match status" value="1"/>
</dbReference>
<keyword evidence="3" id="KW-0804">Transcription</keyword>
<dbReference type="SMART" id="SM00342">
    <property type="entry name" value="HTH_ARAC"/>
    <property type="match status" value="1"/>
</dbReference>
<dbReference type="GO" id="GO:0003700">
    <property type="term" value="F:DNA-binding transcription factor activity"/>
    <property type="evidence" value="ECO:0007669"/>
    <property type="project" value="InterPro"/>
</dbReference>
<dbReference type="Gene3D" id="1.10.10.60">
    <property type="entry name" value="Homeodomain-like"/>
    <property type="match status" value="1"/>
</dbReference>
<keyword evidence="2" id="KW-0238">DNA-binding</keyword>
<sequence length="284" mass="33015">MPKITLLPPCKSLSSFVKNYQYLEFDTEQKDLIKPWHALPEAYLVFFLNDRPLGMVSEKGRSLFEVQSNIWIQGLATHFNGLMKFNGTYRIWLVQFLPSGFQRLLGLPLDGITNQLVDAEGIWGQKCSDLQKRLQDSVKPEEMAILVDAFLRNFISLKNLHNEKDPITIVSNEINRTQSFANINVYAKKANMSTRNFERKFREQVGTSPKLYCQLLRFLHAVELKSALPQKNWTEITYECGYFDQMHLIKDFKRFSDSTPQNFFLNTPPPLVEYSKEPREFSIG</sequence>
<dbReference type="AlphaFoldDB" id="A0A410G0Z2"/>
<keyword evidence="1" id="KW-0805">Transcription regulation</keyword>